<dbReference type="Pfam" id="PF19929">
    <property type="entry name" value="DUF6392"/>
    <property type="match status" value="1"/>
</dbReference>
<organism evidence="1 2">
    <name type="scientific">Hafnia alvei</name>
    <dbReference type="NCBI Taxonomy" id="569"/>
    <lineage>
        <taxon>Bacteria</taxon>
        <taxon>Pseudomonadati</taxon>
        <taxon>Pseudomonadota</taxon>
        <taxon>Gammaproteobacteria</taxon>
        <taxon>Enterobacterales</taxon>
        <taxon>Hafniaceae</taxon>
        <taxon>Hafnia</taxon>
    </lineage>
</organism>
<dbReference type="Proteomes" id="UP000094844">
    <property type="component" value="Unassembled WGS sequence"/>
</dbReference>
<gene>
    <name evidence="1" type="ORF">BN1044_03308</name>
</gene>
<dbReference type="RefSeq" id="WP_061554489.1">
    <property type="nucleotide sequence ID" value="NZ_CP134154.1"/>
</dbReference>
<dbReference type="EMBL" id="FMIQ01000059">
    <property type="protein sequence ID" value="SCM53813.1"/>
    <property type="molecule type" value="Genomic_DNA"/>
</dbReference>
<dbReference type="AlphaFoldDB" id="A0A1C6Z3U6"/>
<reference evidence="1 2" key="1">
    <citation type="submission" date="2016-09" db="EMBL/GenBank/DDBJ databases">
        <authorList>
            <person name="Capua I."/>
            <person name="De Benedictis P."/>
            <person name="Joannis T."/>
            <person name="Lombin L.H."/>
            <person name="Cattoli G."/>
        </authorList>
    </citation>
    <scope>NUCLEOTIDE SEQUENCE [LARGE SCALE GENOMIC DNA]</scope>
    <source>
        <strain evidence="1 2">GB001</strain>
    </source>
</reference>
<protein>
    <submittedName>
        <fullName evidence="1">Uncharacterized protein</fullName>
    </submittedName>
</protein>
<evidence type="ECO:0000313" key="1">
    <source>
        <dbReference type="EMBL" id="SCM53813.1"/>
    </source>
</evidence>
<dbReference type="OrthoDB" id="6432498at2"/>
<evidence type="ECO:0000313" key="2">
    <source>
        <dbReference type="Proteomes" id="UP000094844"/>
    </source>
</evidence>
<sequence>MTVNVDALIHSLGKSYSDLLDAELIPYKTPPTGFSGDPDISLDMAKEGVYLSFRRDGRILKEITLRIQNDKATHWEFPNELPFGLRKVMPMAWVHSTYGQPLRSVEPKVVMRREVGRADLYSVEGFSPLLYMQIRYDMADYVQKITFFPPSELRW</sequence>
<proteinExistence type="predicted"/>
<name>A0A1C6Z3U6_HAFAL</name>
<accession>A0A1C6Z3U6</accession>
<dbReference type="InterPro" id="IPR045657">
    <property type="entry name" value="DUF6392"/>
</dbReference>